<name>A0AAV8XSC2_9CUCU</name>
<accession>A0AAV8XSC2</accession>
<sequence length="929" mass="103848">MPSGNGRQLIVTHRECVPPKYGPNRNLEKQGLQTKVGRYKLINKDRLDIIPITPATTSSAINVPSNNKTLQGLYLEKATVTNGEKHSHKNTNDQSREMSNANKKQTKDLSIEQNRAYSRQISETSTCSSSVADHCPVSDVEELLPPNFIFNKTRTESSSTVKENLVPNIGVGEESNENAMTNINNPELNEETTINNKNNSNSEDNSVSNTVIVKDNSMEITRGNSNENVSFYELTDNDNLEEVTNDIILERVDIMEESDDDITTMPSSTDNAPKNKLESKDVKLNSELYNLLEEIKEKLQKCASDSPEVKMQIIKEVFGDDFKDEYASMLHCSVPKKEYKIELKDPNEVITIDDDEDGGHSQEHHKKLKTAMPSASSNLNINEIVIIDDEEKDNNTDTTTTMKDVHNSDCSQNSISLIDQNITKNEEVAIDEPKEQPNSGNISAEETASPTPNGLEELSVVTDVVEAADSLIANEQSVLAPETPAIEDISSDEETVENFRLQSCYKNKISCSSDTSLAVMETSDARRAGRYSVDSKTTTSTSRCSKELESGGNTRKWNCLGNITQFEEDTTASSSVISVQPSWDLNYSNPKNTEESDFSLSPAYQLSMMHVSPLASPCFLEDNRYSRVSPITSPTNRFPPNFTSPNRSVPTSPVVPLPSLVSTTSTVNSMSALVLATSSVVPTTTSVVQTTSVIPEAPKLNNRVNWQNWFAEEKRKGFFDFERSQSVESGNLSRRQSLETVSSVNSDYDNYCEIKIDSKVYRIKRSIYEKIPKGKLCYIRENNTFIRYFDDSQMELFIHNLNISEGSSIASDLLKQIKGRVEGLCDIDTSLGHYEASGKSEVITLSKDVTFSTEDYLSDPELYVEEVEKVQLFVPRDFYGFYKYVTGYQIVNHHPPISFQTFLTMHNTNGIRGLFKNFVNTLIEGHTIL</sequence>
<feature type="region of interest" description="Disordered" evidence="1">
    <location>
        <begin position="431"/>
        <end position="454"/>
    </location>
</feature>
<feature type="compositionally biased region" description="Low complexity" evidence="1">
    <location>
        <begin position="191"/>
        <end position="207"/>
    </location>
</feature>
<organism evidence="2 3">
    <name type="scientific">Rhamnusium bicolor</name>
    <dbReference type="NCBI Taxonomy" id="1586634"/>
    <lineage>
        <taxon>Eukaryota</taxon>
        <taxon>Metazoa</taxon>
        <taxon>Ecdysozoa</taxon>
        <taxon>Arthropoda</taxon>
        <taxon>Hexapoda</taxon>
        <taxon>Insecta</taxon>
        <taxon>Pterygota</taxon>
        <taxon>Neoptera</taxon>
        <taxon>Endopterygota</taxon>
        <taxon>Coleoptera</taxon>
        <taxon>Polyphaga</taxon>
        <taxon>Cucujiformia</taxon>
        <taxon>Chrysomeloidea</taxon>
        <taxon>Cerambycidae</taxon>
        <taxon>Lepturinae</taxon>
        <taxon>Rhagiini</taxon>
        <taxon>Rhamnusium</taxon>
    </lineage>
</organism>
<comment type="caution">
    <text evidence="2">The sequence shown here is derived from an EMBL/GenBank/DDBJ whole genome shotgun (WGS) entry which is preliminary data.</text>
</comment>
<feature type="compositionally biased region" description="Polar residues" evidence="1">
    <location>
        <begin position="436"/>
        <end position="452"/>
    </location>
</feature>
<protein>
    <submittedName>
        <fullName evidence="2">Uncharacterized protein</fullName>
    </submittedName>
</protein>
<evidence type="ECO:0000313" key="2">
    <source>
        <dbReference type="EMBL" id="KAJ8941747.1"/>
    </source>
</evidence>
<dbReference type="EMBL" id="JANEYF010002836">
    <property type="protein sequence ID" value="KAJ8941747.1"/>
    <property type="molecule type" value="Genomic_DNA"/>
</dbReference>
<dbReference type="Proteomes" id="UP001162156">
    <property type="component" value="Unassembled WGS sequence"/>
</dbReference>
<gene>
    <name evidence="2" type="ORF">NQ314_010284</name>
</gene>
<reference evidence="2" key="1">
    <citation type="journal article" date="2023" name="Insect Mol. Biol.">
        <title>Genome sequencing provides insights into the evolution of gene families encoding plant cell wall-degrading enzymes in longhorned beetles.</title>
        <authorList>
            <person name="Shin N.R."/>
            <person name="Okamura Y."/>
            <person name="Kirsch R."/>
            <person name="Pauchet Y."/>
        </authorList>
    </citation>
    <scope>NUCLEOTIDE SEQUENCE</scope>
    <source>
        <strain evidence="2">RBIC_L_NR</strain>
    </source>
</reference>
<evidence type="ECO:0000313" key="3">
    <source>
        <dbReference type="Proteomes" id="UP001162156"/>
    </source>
</evidence>
<feature type="region of interest" description="Disordered" evidence="1">
    <location>
        <begin position="80"/>
        <end position="111"/>
    </location>
</feature>
<keyword evidence="3" id="KW-1185">Reference proteome</keyword>
<feature type="region of interest" description="Disordered" evidence="1">
    <location>
        <begin position="188"/>
        <end position="207"/>
    </location>
</feature>
<proteinExistence type="predicted"/>
<dbReference type="AlphaFoldDB" id="A0AAV8XSC2"/>
<evidence type="ECO:0000256" key="1">
    <source>
        <dbReference type="SAM" id="MobiDB-lite"/>
    </source>
</evidence>